<organism evidence="2 3">
    <name type="scientific">Rehmannia glutinosa</name>
    <name type="common">Chinese foxglove</name>
    <dbReference type="NCBI Taxonomy" id="99300"/>
    <lineage>
        <taxon>Eukaryota</taxon>
        <taxon>Viridiplantae</taxon>
        <taxon>Streptophyta</taxon>
        <taxon>Embryophyta</taxon>
        <taxon>Tracheophyta</taxon>
        <taxon>Spermatophyta</taxon>
        <taxon>Magnoliopsida</taxon>
        <taxon>eudicotyledons</taxon>
        <taxon>Gunneridae</taxon>
        <taxon>Pentapetalae</taxon>
        <taxon>asterids</taxon>
        <taxon>lamiids</taxon>
        <taxon>Lamiales</taxon>
        <taxon>Orobanchaceae</taxon>
        <taxon>Rehmannieae</taxon>
        <taxon>Rehmannia</taxon>
    </lineage>
</organism>
<gene>
    <name evidence="2" type="ORF">DH2020_017122</name>
</gene>
<comment type="caution">
    <text evidence="2">The sequence shown here is derived from an EMBL/GenBank/DDBJ whole genome shotgun (WGS) entry which is preliminary data.</text>
</comment>
<reference evidence="2 3" key="1">
    <citation type="journal article" date="2021" name="Comput. Struct. Biotechnol. J.">
        <title>De novo genome assembly of the potent medicinal plant Rehmannia glutinosa using nanopore technology.</title>
        <authorList>
            <person name="Ma L."/>
            <person name="Dong C."/>
            <person name="Song C."/>
            <person name="Wang X."/>
            <person name="Zheng X."/>
            <person name="Niu Y."/>
            <person name="Chen S."/>
            <person name="Feng W."/>
        </authorList>
    </citation>
    <scope>NUCLEOTIDE SEQUENCE [LARGE SCALE GENOMIC DNA]</scope>
    <source>
        <strain evidence="2">DH-2019</strain>
    </source>
</reference>
<evidence type="ECO:0000313" key="2">
    <source>
        <dbReference type="EMBL" id="KAK6149597.1"/>
    </source>
</evidence>
<dbReference type="Proteomes" id="UP001318860">
    <property type="component" value="Unassembled WGS sequence"/>
</dbReference>
<protein>
    <submittedName>
        <fullName evidence="2">Uncharacterized protein</fullName>
    </submittedName>
</protein>
<proteinExistence type="predicted"/>
<keyword evidence="3" id="KW-1185">Reference proteome</keyword>
<dbReference type="EMBL" id="JABTTQ020000009">
    <property type="protein sequence ID" value="KAK6149597.1"/>
    <property type="molecule type" value="Genomic_DNA"/>
</dbReference>
<evidence type="ECO:0000313" key="3">
    <source>
        <dbReference type="Proteomes" id="UP001318860"/>
    </source>
</evidence>
<accession>A0ABR0WPY8</accession>
<feature type="region of interest" description="Disordered" evidence="1">
    <location>
        <begin position="27"/>
        <end position="47"/>
    </location>
</feature>
<evidence type="ECO:0000256" key="1">
    <source>
        <dbReference type="SAM" id="MobiDB-lite"/>
    </source>
</evidence>
<name>A0ABR0WPY8_REHGL</name>
<feature type="compositionally biased region" description="Basic and acidic residues" evidence="1">
    <location>
        <begin position="35"/>
        <end position="44"/>
    </location>
</feature>
<sequence length="159" mass="18798">MDARIYFKGRHGSHFSEYSTTKKLYMENSQNRKRTRDDGDEKRESHKGKKPESVCFMDDFFYNDQKRYEFCDDFGVFDFPWLKEGFIFLEPDEKFQPPGTFAANLDLFICPALDGNFHDKKIDDGDRFNWSLRVDDFEPIDCIWSCLIDQPVDIGLDKG</sequence>